<proteinExistence type="predicted"/>
<dbReference type="AlphaFoldDB" id="A0A7U6B8Y1"/>
<reference evidence="1" key="1">
    <citation type="journal article" date="2019" name="J Environ">
        <title>Genetic characterization and potential molecular dissemination mechanism of tet (31) gene in Aeromonas caviae from an oxytetracycline wastewater treatment system.</title>
        <authorList>
            <person name="Shi Y."/>
            <person name="Tian Z."/>
            <person name="Leclercq S.O."/>
            <person name="Zhang H."/>
            <person name="Yang M."/>
            <person name="Zhang Y."/>
        </authorList>
    </citation>
    <scope>NUCLEOTIDE SEQUENCE</scope>
    <source>
        <strain evidence="1">T25-39</strain>
    </source>
</reference>
<dbReference type="Proteomes" id="UP000266778">
    <property type="component" value="Chromosome"/>
</dbReference>
<evidence type="ECO:0000313" key="1">
    <source>
        <dbReference type="EMBL" id="AXB04196.1"/>
    </source>
</evidence>
<protein>
    <submittedName>
        <fullName evidence="1">Uncharacterized protein</fullName>
    </submittedName>
</protein>
<name>A0A7U6B8Y1_AERCA</name>
<sequence length="112" mass="12815">MAFPLVFRDGRERHPLVQMSHGLKMLSVSKCYIHDLALVSIALPGKRGRWLEPNCWCGEAGGMSEARGRDSKFATYFTFYKQFFGWLDCLFDPAHVTMRGPTSPIAQTIFRR</sequence>
<evidence type="ECO:0000313" key="2">
    <source>
        <dbReference type="Proteomes" id="UP000266778"/>
    </source>
</evidence>
<organism evidence="1 2">
    <name type="scientific">Aeromonas caviae</name>
    <name type="common">Aeromonas punctata</name>
    <dbReference type="NCBI Taxonomy" id="648"/>
    <lineage>
        <taxon>Bacteria</taxon>
        <taxon>Pseudomonadati</taxon>
        <taxon>Pseudomonadota</taxon>
        <taxon>Gammaproteobacteria</taxon>
        <taxon>Aeromonadales</taxon>
        <taxon>Aeromonadaceae</taxon>
        <taxon>Aeromonas</taxon>
    </lineage>
</organism>
<gene>
    <name evidence="1" type="ORF">C1C91_03340</name>
</gene>
<dbReference type="EMBL" id="CP025706">
    <property type="protein sequence ID" value="AXB04196.1"/>
    <property type="molecule type" value="Genomic_DNA"/>
</dbReference>
<accession>A0A7U6B8Y1</accession>